<comment type="caution">
    <text evidence="2">The sequence shown here is derived from an EMBL/GenBank/DDBJ whole genome shotgun (WGS) entry which is preliminary data.</text>
</comment>
<feature type="domain" description="3-keto-alpha-glucoside-1,2-lyase/3-keto-2-hydroxy-glucal hydratase" evidence="1">
    <location>
        <begin position="22"/>
        <end position="208"/>
    </location>
</feature>
<reference evidence="2" key="1">
    <citation type="submission" date="2019-08" db="EMBL/GenBank/DDBJ databases">
        <authorList>
            <person name="Kucharzyk K."/>
            <person name="Murdoch R.W."/>
            <person name="Higgins S."/>
            <person name="Loffler F."/>
        </authorList>
    </citation>
    <scope>NUCLEOTIDE SEQUENCE</scope>
</reference>
<evidence type="ECO:0000259" key="1">
    <source>
        <dbReference type="Pfam" id="PF06439"/>
    </source>
</evidence>
<proteinExistence type="predicted"/>
<dbReference type="Pfam" id="PF06439">
    <property type="entry name" value="3keto-disac_hyd"/>
    <property type="match status" value="2"/>
</dbReference>
<dbReference type="Gene3D" id="2.60.120.560">
    <property type="entry name" value="Exo-inulinase, domain 1"/>
    <property type="match status" value="2"/>
</dbReference>
<gene>
    <name evidence="2" type="ORF">SDC9_53018</name>
</gene>
<evidence type="ECO:0000313" key="2">
    <source>
        <dbReference type="EMBL" id="MPM06715.1"/>
    </source>
</evidence>
<protein>
    <recommendedName>
        <fullName evidence="1">3-keto-alpha-glucoside-1,2-lyase/3-keto-2-hydroxy-glucal hydratase domain-containing protein</fullName>
    </recommendedName>
</protein>
<dbReference type="InterPro" id="IPR010496">
    <property type="entry name" value="AL/BT2_dom"/>
</dbReference>
<organism evidence="2">
    <name type="scientific">bioreactor metagenome</name>
    <dbReference type="NCBI Taxonomy" id="1076179"/>
    <lineage>
        <taxon>unclassified sequences</taxon>
        <taxon>metagenomes</taxon>
        <taxon>ecological metagenomes</taxon>
    </lineage>
</organism>
<dbReference type="EMBL" id="VSSQ01001256">
    <property type="protein sequence ID" value="MPM06715.1"/>
    <property type="molecule type" value="Genomic_DNA"/>
</dbReference>
<sequence>MKKNFLLIVLVVTALSLSAQEQWENLFNGRNFKGWKKINGTAEYVIRDGTIIGISKWNVPTNTFLITEKKFGDFILELEYRIDDGLNSGVQFRSNSLKEYQNGRVHGYQFEFDTSPRAWSGGIYDEARRGWLYPMDKNPTAKNAFKPGSWNKIRIEAIGKSIRTWLNDVPCSDILCDMTPEGFIALQVHAIKDESLAGKEIAWKNIRICTKDIENVRRPNFNNIPQVNCIDNTLSELEQEQGWKLLWDGKTTEGWRGARLNVFPQKGWNIENGMLKVEKSSGGESTNGGDIVTVRKYKNFELTVDFKITQGANSGVKYFVDTELNQGKGSSIGCEFQILDDKNHPDAKLGVNGNRQLGSLYDLIAAPDNKPYRKNFFNTARIIVKGNKVEHYLNDVKIVEYERGTQMWKALVAYSKYSVWPNFGEVEEGHILLQDHGDEVWFKNIKIKEL</sequence>
<dbReference type="GO" id="GO:0016787">
    <property type="term" value="F:hydrolase activity"/>
    <property type="evidence" value="ECO:0007669"/>
    <property type="project" value="InterPro"/>
</dbReference>
<dbReference type="AlphaFoldDB" id="A0A644WS50"/>
<feature type="domain" description="3-keto-alpha-glucoside-1,2-lyase/3-keto-2-hydroxy-glucal hydratase" evidence="1">
    <location>
        <begin position="242"/>
        <end position="448"/>
    </location>
</feature>
<accession>A0A644WS50</accession>
<name>A0A644WS50_9ZZZZ</name>